<gene>
    <name evidence="2" type="ORF">NDU88_001205</name>
</gene>
<name>A0AAV7Q932_PLEWA</name>
<keyword evidence="3" id="KW-1185">Reference proteome</keyword>
<evidence type="ECO:0000313" key="3">
    <source>
        <dbReference type="Proteomes" id="UP001066276"/>
    </source>
</evidence>
<evidence type="ECO:0000256" key="1">
    <source>
        <dbReference type="SAM" id="MobiDB-lite"/>
    </source>
</evidence>
<proteinExistence type="predicted"/>
<sequence length="224" mass="23937">MEGSDPGQGAVLENGATQNGQIQCSPNMFRALEEVHGGELDVPGPPGQGAVVHCTNGVHNGGLQESDTNDGPGPIGGNQQLGLVLGHQLVDQRREAPLRTLPPGTEGHEQVSAEEPLEQSITGMLIALSREVRGGFETSNANQKELRGLRETLGEKIDELAGRTAALEEEVGDLRTAVERSKVEIQSLRAGEESVLLKLESLENNQRRNNLRFLKVLEGMEGGI</sequence>
<evidence type="ECO:0000313" key="2">
    <source>
        <dbReference type="EMBL" id="KAJ1134758.1"/>
    </source>
</evidence>
<reference evidence="2" key="1">
    <citation type="journal article" date="2022" name="bioRxiv">
        <title>Sequencing and chromosome-scale assembly of the giantPleurodeles waltlgenome.</title>
        <authorList>
            <person name="Brown T."/>
            <person name="Elewa A."/>
            <person name="Iarovenko S."/>
            <person name="Subramanian E."/>
            <person name="Araus A.J."/>
            <person name="Petzold A."/>
            <person name="Susuki M."/>
            <person name="Suzuki K.-i.T."/>
            <person name="Hayashi T."/>
            <person name="Toyoda A."/>
            <person name="Oliveira C."/>
            <person name="Osipova E."/>
            <person name="Leigh N.D."/>
            <person name="Simon A."/>
            <person name="Yun M.H."/>
        </authorList>
    </citation>
    <scope>NUCLEOTIDE SEQUENCE</scope>
    <source>
        <strain evidence="2">20211129_DDA</strain>
        <tissue evidence="2">Liver</tissue>
    </source>
</reference>
<dbReference type="Proteomes" id="UP001066276">
    <property type="component" value="Chromosome 6"/>
</dbReference>
<dbReference type="EMBL" id="JANPWB010000010">
    <property type="protein sequence ID" value="KAJ1134758.1"/>
    <property type="molecule type" value="Genomic_DNA"/>
</dbReference>
<protein>
    <submittedName>
        <fullName evidence="2">Uncharacterized protein</fullName>
    </submittedName>
</protein>
<organism evidence="2 3">
    <name type="scientific">Pleurodeles waltl</name>
    <name type="common">Iberian ribbed newt</name>
    <dbReference type="NCBI Taxonomy" id="8319"/>
    <lineage>
        <taxon>Eukaryota</taxon>
        <taxon>Metazoa</taxon>
        <taxon>Chordata</taxon>
        <taxon>Craniata</taxon>
        <taxon>Vertebrata</taxon>
        <taxon>Euteleostomi</taxon>
        <taxon>Amphibia</taxon>
        <taxon>Batrachia</taxon>
        <taxon>Caudata</taxon>
        <taxon>Salamandroidea</taxon>
        <taxon>Salamandridae</taxon>
        <taxon>Pleurodelinae</taxon>
        <taxon>Pleurodeles</taxon>
    </lineage>
</organism>
<accession>A0AAV7Q932</accession>
<feature type="region of interest" description="Disordered" evidence="1">
    <location>
        <begin position="1"/>
        <end position="22"/>
    </location>
</feature>
<comment type="caution">
    <text evidence="2">The sequence shown here is derived from an EMBL/GenBank/DDBJ whole genome shotgun (WGS) entry which is preliminary data.</text>
</comment>
<dbReference type="AlphaFoldDB" id="A0AAV7Q932"/>